<evidence type="ECO:0000313" key="2">
    <source>
        <dbReference type="Proteomes" id="UP001056120"/>
    </source>
</evidence>
<accession>A0ACB9I276</accession>
<comment type="caution">
    <text evidence="1">The sequence shown here is derived from an EMBL/GenBank/DDBJ whole genome shotgun (WGS) entry which is preliminary data.</text>
</comment>
<sequence>MRQRRWIELLNDYDCAIKYHPGKANVIRNAQLEALKEENLSLESTRGMEKQLEVKADGIRYFTERIWIPVYGNLRDLVMDEAHKSRYSIHPGYDKMYHDLKVLYWWPNMKADIATYMSKCLTCSKVKVEYQKPS</sequence>
<evidence type="ECO:0000313" key="1">
    <source>
        <dbReference type="EMBL" id="KAI3802313.1"/>
    </source>
</evidence>
<gene>
    <name evidence="1" type="ORF">L1987_30443</name>
</gene>
<name>A0ACB9I276_9ASTR</name>
<keyword evidence="2" id="KW-1185">Reference proteome</keyword>
<proteinExistence type="predicted"/>
<reference evidence="2" key="1">
    <citation type="journal article" date="2022" name="Mol. Ecol. Resour.">
        <title>The genomes of chicory, endive, great burdock and yacon provide insights into Asteraceae palaeo-polyploidization history and plant inulin production.</title>
        <authorList>
            <person name="Fan W."/>
            <person name="Wang S."/>
            <person name="Wang H."/>
            <person name="Wang A."/>
            <person name="Jiang F."/>
            <person name="Liu H."/>
            <person name="Zhao H."/>
            <person name="Xu D."/>
            <person name="Zhang Y."/>
        </authorList>
    </citation>
    <scope>NUCLEOTIDE SEQUENCE [LARGE SCALE GENOMIC DNA]</scope>
    <source>
        <strain evidence="2">cv. Yunnan</strain>
    </source>
</reference>
<dbReference type="EMBL" id="CM042027">
    <property type="protein sequence ID" value="KAI3802313.1"/>
    <property type="molecule type" value="Genomic_DNA"/>
</dbReference>
<reference evidence="1 2" key="2">
    <citation type="journal article" date="2022" name="Mol. Ecol. Resour.">
        <title>The genomes of chicory, endive, great burdock and yacon provide insights into Asteraceae paleo-polyploidization history and plant inulin production.</title>
        <authorList>
            <person name="Fan W."/>
            <person name="Wang S."/>
            <person name="Wang H."/>
            <person name="Wang A."/>
            <person name="Jiang F."/>
            <person name="Liu H."/>
            <person name="Zhao H."/>
            <person name="Xu D."/>
            <person name="Zhang Y."/>
        </authorList>
    </citation>
    <scope>NUCLEOTIDE SEQUENCE [LARGE SCALE GENOMIC DNA]</scope>
    <source>
        <strain evidence="2">cv. Yunnan</strain>
        <tissue evidence="1">Leaves</tissue>
    </source>
</reference>
<protein>
    <submittedName>
        <fullName evidence="1">Uncharacterized protein</fullName>
    </submittedName>
</protein>
<organism evidence="1 2">
    <name type="scientific">Smallanthus sonchifolius</name>
    <dbReference type="NCBI Taxonomy" id="185202"/>
    <lineage>
        <taxon>Eukaryota</taxon>
        <taxon>Viridiplantae</taxon>
        <taxon>Streptophyta</taxon>
        <taxon>Embryophyta</taxon>
        <taxon>Tracheophyta</taxon>
        <taxon>Spermatophyta</taxon>
        <taxon>Magnoliopsida</taxon>
        <taxon>eudicotyledons</taxon>
        <taxon>Gunneridae</taxon>
        <taxon>Pentapetalae</taxon>
        <taxon>asterids</taxon>
        <taxon>campanulids</taxon>
        <taxon>Asterales</taxon>
        <taxon>Asteraceae</taxon>
        <taxon>Asteroideae</taxon>
        <taxon>Heliantheae alliance</taxon>
        <taxon>Millerieae</taxon>
        <taxon>Smallanthus</taxon>
    </lineage>
</organism>
<dbReference type="Proteomes" id="UP001056120">
    <property type="component" value="Linkage Group LG10"/>
</dbReference>